<accession>A0ABT9J4P0</accession>
<feature type="transmembrane region" description="Helical" evidence="6">
    <location>
        <begin position="357"/>
        <end position="375"/>
    </location>
</feature>
<keyword evidence="2" id="KW-0813">Transport</keyword>
<feature type="transmembrane region" description="Helical" evidence="6">
    <location>
        <begin position="74"/>
        <end position="92"/>
    </location>
</feature>
<dbReference type="Gene3D" id="1.20.1250.20">
    <property type="entry name" value="MFS general substrate transporter like domains"/>
    <property type="match status" value="1"/>
</dbReference>
<dbReference type="InterPro" id="IPR052528">
    <property type="entry name" value="Sugar_transport-like"/>
</dbReference>
<evidence type="ECO:0000256" key="6">
    <source>
        <dbReference type="SAM" id="Phobius"/>
    </source>
</evidence>
<gene>
    <name evidence="8" type="ORF">Q5Y73_17795</name>
</gene>
<dbReference type="PANTHER" id="PTHR23526">
    <property type="entry name" value="INTEGRAL MEMBRANE TRANSPORT PROTEIN-RELATED"/>
    <property type="match status" value="1"/>
</dbReference>
<proteinExistence type="predicted"/>
<sequence length="383" mass="42837">MNIQQKKNLTHLLIATFIISLSISFFQVTYKNFIVEDINVTTFQFGLVDAVKEIPGLIAVFLVFIAMRFHERNVFIFSVVLVALGTALFAFATHFSELMLYTFIFSTGTHLLFMYREYLITDLTNKENRSTYFGYVASLGAGASLLGMFLISLLSPYVEKSILIFIGCPILFISILFIKKMKAPSEKKTKATQRLFLRKAYIPYYVLVCLSLAREMVFITFASLLLIVKFETSLATMALLYSLHGIIAVVTRPYVGKAIKKIGISKALSINYLIVTLIFIGYATIHQVWIVYILFVLDDVFMGFDDIGISTYVGNLVPREELSSTLAVGSTLAHVIAVTIPFVGALIWYVLGSTIPFFIGCIITVAAFFVSIKMLNITPSKST</sequence>
<evidence type="ECO:0000256" key="1">
    <source>
        <dbReference type="ARBA" id="ARBA00004651"/>
    </source>
</evidence>
<dbReference type="RefSeq" id="WP_305993267.1">
    <property type="nucleotide sequence ID" value="NZ_JAVAMP010000011.1"/>
</dbReference>
<evidence type="ECO:0000256" key="2">
    <source>
        <dbReference type="ARBA" id="ARBA00022448"/>
    </source>
</evidence>
<keyword evidence="4 6" id="KW-1133">Transmembrane helix</keyword>
<feature type="transmembrane region" description="Helical" evidence="6">
    <location>
        <begin position="98"/>
        <end position="120"/>
    </location>
</feature>
<comment type="caution">
    <text evidence="8">The sequence shown here is derived from an EMBL/GenBank/DDBJ whole genome shotgun (WGS) entry which is preliminary data.</text>
</comment>
<feature type="domain" description="Major facilitator superfamily (MFS) profile" evidence="7">
    <location>
        <begin position="8"/>
        <end position="379"/>
    </location>
</feature>
<feature type="transmembrane region" description="Helical" evidence="6">
    <location>
        <begin position="132"/>
        <end position="155"/>
    </location>
</feature>
<dbReference type="Proteomes" id="UP001231941">
    <property type="component" value="Unassembled WGS sequence"/>
</dbReference>
<dbReference type="PROSITE" id="PS50850">
    <property type="entry name" value="MFS"/>
    <property type="match status" value="1"/>
</dbReference>
<feature type="transmembrane region" description="Helical" evidence="6">
    <location>
        <begin position="12"/>
        <end position="30"/>
    </location>
</feature>
<feature type="transmembrane region" description="Helical" evidence="6">
    <location>
        <begin position="204"/>
        <end position="228"/>
    </location>
</feature>
<feature type="transmembrane region" description="Helical" evidence="6">
    <location>
        <begin position="161"/>
        <end position="178"/>
    </location>
</feature>
<dbReference type="PANTHER" id="PTHR23526:SF4">
    <property type="entry name" value="INTEGRAL MEMBRANE TRANSPORT PROTEIN"/>
    <property type="match status" value="1"/>
</dbReference>
<feature type="transmembrane region" description="Helical" evidence="6">
    <location>
        <begin position="326"/>
        <end position="351"/>
    </location>
</feature>
<reference evidence="8 9" key="1">
    <citation type="submission" date="2023-08" db="EMBL/GenBank/DDBJ databases">
        <authorList>
            <person name="Park J.-S."/>
        </authorList>
    </citation>
    <scope>NUCLEOTIDE SEQUENCE [LARGE SCALE GENOMIC DNA]</scope>
    <source>
        <strain evidence="8 9">2205SS18-9</strain>
    </source>
</reference>
<dbReference type="SUPFAM" id="SSF103473">
    <property type="entry name" value="MFS general substrate transporter"/>
    <property type="match status" value="1"/>
</dbReference>
<protein>
    <submittedName>
        <fullName evidence="8">MFS transporter</fullName>
    </submittedName>
</protein>
<organism evidence="8 9">
    <name type="scientific">Chengkuizengella axinellae</name>
    <dbReference type="NCBI Taxonomy" id="3064388"/>
    <lineage>
        <taxon>Bacteria</taxon>
        <taxon>Bacillati</taxon>
        <taxon>Bacillota</taxon>
        <taxon>Bacilli</taxon>
        <taxon>Bacillales</taxon>
        <taxon>Paenibacillaceae</taxon>
        <taxon>Chengkuizengella</taxon>
    </lineage>
</organism>
<keyword evidence="5 6" id="KW-0472">Membrane</keyword>
<feature type="transmembrane region" description="Helical" evidence="6">
    <location>
        <begin position="50"/>
        <end position="67"/>
    </location>
</feature>
<keyword evidence="3 6" id="KW-0812">Transmembrane</keyword>
<feature type="transmembrane region" description="Helical" evidence="6">
    <location>
        <begin position="234"/>
        <end position="255"/>
    </location>
</feature>
<comment type="subcellular location">
    <subcellularLocation>
        <location evidence="1">Cell membrane</location>
        <topology evidence="1">Multi-pass membrane protein</topology>
    </subcellularLocation>
</comment>
<keyword evidence="9" id="KW-1185">Reference proteome</keyword>
<dbReference type="InterPro" id="IPR036259">
    <property type="entry name" value="MFS_trans_sf"/>
</dbReference>
<dbReference type="InterPro" id="IPR011701">
    <property type="entry name" value="MFS"/>
</dbReference>
<evidence type="ECO:0000256" key="5">
    <source>
        <dbReference type="ARBA" id="ARBA00023136"/>
    </source>
</evidence>
<dbReference type="Pfam" id="PF07690">
    <property type="entry name" value="MFS_1"/>
    <property type="match status" value="1"/>
</dbReference>
<evidence type="ECO:0000259" key="7">
    <source>
        <dbReference type="PROSITE" id="PS50850"/>
    </source>
</evidence>
<feature type="transmembrane region" description="Helical" evidence="6">
    <location>
        <begin position="267"/>
        <end position="285"/>
    </location>
</feature>
<name>A0ABT9J4P0_9BACL</name>
<dbReference type="EMBL" id="JAVAMP010000011">
    <property type="protein sequence ID" value="MDP5275955.1"/>
    <property type="molecule type" value="Genomic_DNA"/>
</dbReference>
<evidence type="ECO:0000313" key="9">
    <source>
        <dbReference type="Proteomes" id="UP001231941"/>
    </source>
</evidence>
<evidence type="ECO:0000313" key="8">
    <source>
        <dbReference type="EMBL" id="MDP5275955.1"/>
    </source>
</evidence>
<evidence type="ECO:0000256" key="4">
    <source>
        <dbReference type="ARBA" id="ARBA00022989"/>
    </source>
</evidence>
<evidence type="ECO:0000256" key="3">
    <source>
        <dbReference type="ARBA" id="ARBA00022692"/>
    </source>
</evidence>
<dbReference type="InterPro" id="IPR020846">
    <property type="entry name" value="MFS_dom"/>
</dbReference>